<feature type="compositionally biased region" description="Acidic residues" evidence="1">
    <location>
        <begin position="148"/>
        <end position="157"/>
    </location>
</feature>
<feature type="compositionally biased region" description="Polar residues" evidence="1">
    <location>
        <begin position="137"/>
        <end position="147"/>
    </location>
</feature>
<evidence type="ECO:0000256" key="1">
    <source>
        <dbReference type="SAM" id="MobiDB-lite"/>
    </source>
</evidence>
<organism evidence="2 3">
    <name type="scientific">Nephila pilipes</name>
    <name type="common">Giant wood spider</name>
    <name type="synonym">Nephila maculata</name>
    <dbReference type="NCBI Taxonomy" id="299642"/>
    <lineage>
        <taxon>Eukaryota</taxon>
        <taxon>Metazoa</taxon>
        <taxon>Ecdysozoa</taxon>
        <taxon>Arthropoda</taxon>
        <taxon>Chelicerata</taxon>
        <taxon>Arachnida</taxon>
        <taxon>Araneae</taxon>
        <taxon>Araneomorphae</taxon>
        <taxon>Entelegynae</taxon>
        <taxon>Araneoidea</taxon>
        <taxon>Nephilidae</taxon>
        <taxon>Nephila</taxon>
    </lineage>
</organism>
<evidence type="ECO:0000313" key="2">
    <source>
        <dbReference type="EMBL" id="GFT96759.1"/>
    </source>
</evidence>
<dbReference type="Proteomes" id="UP000887013">
    <property type="component" value="Unassembled WGS sequence"/>
</dbReference>
<feature type="region of interest" description="Disordered" evidence="1">
    <location>
        <begin position="112"/>
        <end position="228"/>
    </location>
</feature>
<gene>
    <name evidence="2" type="ORF">NPIL_330861</name>
</gene>
<reference evidence="2" key="1">
    <citation type="submission" date="2020-08" db="EMBL/GenBank/DDBJ databases">
        <title>Multicomponent nature underlies the extraordinary mechanical properties of spider dragline silk.</title>
        <authorList>
            <person name="Kono N."/>
            <person name="Nakamura H."/>
            <person name="Mori M."/>
            <person name="Yoshida Y."/>
            <person name="Ohtoshi R."/>
            <person name="Malay A.D."/>
            <person name="Moran D.A.P."/>
            <person name="Tomita M."/>
            <person name="Numata K."/>
            <person name="Arakawa K."/>
        </authorList>
    </citation>
    <scope>NUCLEOTIDE SEQUENCE</scope>
</reference>
<proteinExistence type="predicted"/>
<dbReference type="EMBL" id="BMAW01026325">
    <property type="protein sequence ID" value="GFT96759.1"/>
    <property type="molecule type" value="Genomic_DNA"/>
</dbReference>
<protein>
    <submittedName>
        <fullName evidence="2">Uncharacterized protein</fullName>
    </submittedName>
</protein>
<accession>A0A8X6UCL1</accession>
<keyword evidence="3" id="KW-1185">Reference proteome</keyword>
<name>A0A8X6UCL1_NEPPI</name>
<evidence type="ECO:0000313" key="3">
    <source>
        <dbReference type="Proteomes" id="UP000887013"/>
    </source>
</evidence>
<feature type="compositionally biased region" description="Basic residues" evidence="1">
    <location>
        <begin position="211"/>
        <end position="225"/>
    </location>
</feature>
<dbReference type="AlphaFoldDB" id="A0A8X6UCL1"/>
<comment type="caution">
    <text evidence="2">The sequence shown here is derived from an EMBL/GenBank/DDBJ whole genome shotgun (WGS) entry which is preliminary data.</text>
</comment>
<sequence length="320" mass="36449">MEDDPHHNIKNTKLPAEKASIEAILTAMETTVTSDGLLHIANCVEANLSDAIANPHHSDDSSQYIIDLHEIMDEVRSRYAQTREREIDLEANRLKERLNSWGVIQKSETQFTPVKGKNKARKSADSQAAKKPRTEDASYNNRFSSLTIEEDERETEMDAGKITPMPSPTKSQKRSPRPATNNQIPRRQMAPPITIDNKTTRAIRPTTSVHQPKRRPRRRRPKRKAPHMEPTVKELNYIIMHKATTSKSAHQFNPQEYPIASKILLLTFVSPKGLTRSPRNPFQRYPATTTQFYLQSILTTSRKIISTPSNSQTGTLFNYN</sequence>